<reference evidence="8 9" key="1">
    <citation type="submission" date="2016-03" db="EMBL/GenBank/DDBJ databases">
        <authorList>
            <person name="Devillers H."/>
        </authorList>
    </citation>
    <scope>NUCLEOTIDE SEQUENCE [LARGE SCALE GENOMIC DNA]</scope>
    <source>
        <strain evidence="8">CBS 11717</strain>
    </source>
</reference>
<keyword evidence="9" id="KW-1185">Reference proteome</keyword>
<keyword evidence="3" id="KW-0539">Nucleus</keyword>
<gene>
    <name evidence="8" type="ORF">LAMI_0B07162G</name>
</gene>
<dbReference type="OrthoDB" id="2017974at2759"/>
<dbReference type="InterPro" id="IPR002716">
    <property type="entry name" value="PIN_dom"/>
</dbReference>
<dbReference type="FunFam" id="3.40.50.1010:FF:000045">
    <property type="entry name" value="Transcriptional protein swt1"/>
    <property type="match status" value="1"/>
</dbReference>
<dbReference type="EMBL" id="LT598464">
    <property type="protein sequence ID" value="SCU81659.1"/>
    <property type="molecule type" value="Genomic_DNA"/>
</dbReference>
<proteinExistence type="inferred from homology"/>
<evidence type="ECO:0000256" key="4">
    <source>
        <dbReference type="ARBA" id="ARBA00060839"/>
    </source>
</evidence>
<keyword evidence="2" id="KW-0804">Transcription</keyword>
<dbReference type="Gene3D" id="3.40.50.1010">
    <property type="entry name" value="5'-nuclease"/>
    <property type="match status" value="1"/>
</dbReference>
<evidence type="ECO:0000256" key="3">
    <source>
        <dbReference type="ARBA" id="ARBA00023242"/>
    </source>
</evidence>
<dbReference type="Pfam" id="PF21693">
    <property type="entry name" value="SWT1_3rd"/>
    <property type="match status" value="1"/>
</dbReference>
<dbReference type="GO" id="GO:0004540">
    <property type="term" value="F:RNA nuclease activity"/>
    <property type="evidence" value="ECO:0007669"/>
    <property type="project" value="UniProtKB-ARBA"/>
</dbReference>
<dbReference type="PANTHER" id="PTHR16161">
    <property type="entry name" value="TRANSCRIPTIONAL PROTEIN SWT1"/>
    <property type="match status" value="1"/>
</dbReference>
<dbReference type="GO" id="GO:0005634">
    <property type="term" value="C:nucleus"/>
    <property type="evidence" value="ECO:0007669"/>
    <property type="project" value="UniProtKB-SubCell"/>
</dbReference>
<evidence type="ECO:0000256" key="2">
    <source>
        <dbReference type="ARBA" id="ARBA00023163"/>
    </source>
</evidence>
<evidence type="ECO:0000259" key="7">
    <source>
        <dbReference type="SMART" id="SM00670"/>
    </source>
</evidence>
<dbReference type="CDD" id="cd18727">
    <property type="entry name" value="PIN_Swt1-like"/>
    <property type="match status" value="1"/>
</dbReference>
<dbReference type="PANTHER" id="PTHR16161:SF0">
    <property type="entry name" value="TRANSCRIPTIONAL PROTEIN SWT1"/>
    <property type="match status" value="1"/>
</dbReference>
<dbReference type="InterPro" id="IPR052626">
    <property type="entry name" value="SWT1_Regulator"/>
</dbReference>
<evidence type="ECO:0000256" key="1">
    <source>
        <dbReference type="ARBA" id="ARBA00004123"/>
    </source>
</evidence>
<dbReference type="SMART" id="SM00670">
    <property type="entry name" value="PINc"/>
    <property type="match status" value="1"/>
</dbReference>
<accession>A0A1G4IX18</accession>
<dbReference type="SUPFAM" id="SSF88723">
    <property type="entry name" value="PIN domain-like"/>
    <property type="match status" value="1"/>
</dbReference>
<comment type="similarity">
    <text evidence="4">Belongs to the SWT1 family.</text>
</comment>
<dbReference type="Proteomes" id="UP000191024">
    <property type="component" value="Chromosome B"/>
</dbReference>
<evidence type="ECO:0000313" key="9">
    <source>
        <dbReference type="Proteomes" id="UP000191024"/>
    </source>
</evidence>
<dbReference type="InterPro" id="IPR049014">
    <property type="entry name" value="SWT1_C"/>
</dbReference>
<sequence>MDSRFAKKIDSLSDQHAISRRTKKYTVDDIDKLLAKPRPDDNNQGDQLGDFDADGDAAMEIDDDHTTQELSSYLAEQRKAGSLASLDASQDAMDTDPVIEKRDFVTIFVLDTNFIISHLNTLERLRALSSEFNHQIVVPRTVIQELDGLKNSEKIVLPSKNGEWSSQGGQSIGLLARKANDWLYRNLADLDSGVVGQRLAQRLDFQSSKDDSILDCCMYFKARLNRFVVLLSNDKNLCLKALTDEIPTISYRKGMTAELIAGRTMYENRGLAGNNLQPKEINELPRQDISTITSGQTYSTFHNEISSIVLGAVETVMVHEYGDDLELLDYDRNKLHTLKDASRCIAKFWLSTFSQYFHRNQLDVKTWKSLPEGLTRIPTNPREQADFVQFWTFVLESLYVSHDQRQKDALQTLVKRWRSSVNEPSQT</sequence>
<organism evidence="8 9">
    <name type="scientific">Lachancea mirantina</name>
    <dbReference type="NCBI Taxonomy" id="1230905"/>
    <lineage>
        <taxon>Eukaryota</taxon>
        <taxon>Fungi</taxon>
        <taxon>Dikarya</taxon>
        <taxon>Ascomycota</taxon>
        <taxon>Saccharomycotina</taxon>
        <taxon>Saccharomycetes</taxon>
        <taxon>Saccharomycetales</taxon>
        <taxon>Saccharomycetaceae</taxon>
        <taxon>Lachancea</taxon>
    </lineage>
</organism>
<dbReference type="Pfam" id="PF13638">
    <property type="entry name" value="PIN_4"/>
    <property type="match status" value="1"/>
</dbReference>
<dbReference type="InterPro" id="IPR029060">
    <property type="entry name" value="PIN-like_dom_sf"/>
</dbReference>
<protein>
    <recommendedName>
        <fullName evidence="5">Transcriptional protein SWT1</fullName>
    </recommendedName>
</protein>
<name>A0A1G4IX18_9SACH</name>
<evidence type="ECO:0000256" key="6">
    <source>
        <dbReference type="SAM" id="MobiDB-lite"/>
    </source>
</evidence>
<feature type="domain" description="PIN" evidence="7">
    <location>
        <begin position="106"/>
        <end position="239"/>
    </location>
</feature>
<feature type="region of interest" description="Disordered" evidence="6">
    <location>
        <begin position="34"/>
        <end position="57"/>
    </location>
</feature>
<evidence type="ECO:0000256" key="5">
    <source>
        <dbReference type="ARBA" id="ARBA00074620"/>
    </source>
</evidence>
<dbReference type="AlphaFoldDB" id="A0A1G4IX18"/>
<evidence type="ECO:0000313" key="8">
    <source>
        <dbReference type="EMBL" id="SCU81659.1"/>
    </source>
</evidence>
<comment type="subcellular location">
    <subcellularLocation>
        <location evidence="1">Nucleus</location>
    </subcellularLocation>
</comment>